<gene>
    <name evidence="1" type="ORF">LCGC14_2629830</name>
</gene>
<sequence>MPRLEFTESEKAILSDLAEGDKPAFADNINREYGNLPLNSLIKSGYVSLAGTRIFLTDKGNRALEGNLRGLEEGFV</sequence>
<organism evidence="1">
    <name type="scientific">marine sediment metagenome</name>
    <dbReference type="NCBI Taxonomy" id="412755"/>
    <lineage>
        <taxon>unclassified sequences</taxon>
        <taxon>metagenomes</taxon>
        <taxon>ecological metagenomes</taxon>
    </lineage>
</organism>
<protein>
    <recommendedName>
        <fullName evidence="2">Winged helix DNA-binding domain-containing protein</fullName>
    </recommendedName>
</protein>
<dbReference type="EMBL" id="LAZR01045077">
    <property type="protein sequence ID" value="KKK99731.1"/>
    <property type="molecule type" value="Genomic_DNA"/>
</dbReference>
<proteinExistence type="predicted"/>
<comment type="caution">
    <text evidence="1">The sequence shown here is derived from an EMBL/GenBank/DDBJ whole genome shotgun (WGS) entry which is preliminary data.</text>
</comment>
<dbReference type="AlphaFoldDB" id="A0A0F9CT11"/>
<name>A0A0F9CT11_9ZZZZ</name>
<reference evidence="1" key="1">
    <citation type="journal article" date="2015" name="Nature">
        <title>Complex archaea that bridge the gap between prokaryotes and eukaryotes.</title>
        <authorList>
            <person name="Spang A."/>
            <person name="Saw J.H."/>
            <person name="Jorgensen S.L."/>
            <person name="Zaremba-Niedzwiedzka K."/>
            <person name="Martijn J."/>
            <person name="Lind A.E."/>
            <person name="van Eijk R."/>
            <person name="Schleper C."/>
            <person name="Guy L."/>
            <person name="Ettema T.J."/>
        </authorList>
    </citation>
    <scope>NUCLEOTIDE SEQUENCE</scope>
</reference>
<evidence type="ECO:0008006" key="2">
    <source>
        <dbReference type="Google" id="ProtNLM"/>
    </source>
</evidence>
<evidence type="ECO:0000313" key="1">
    <source>
        <dbReference type="EMBL" id="KKK99731.1"/>
    </source>
</evidence>
<accession>A0A0F9CT11</accession>